<evidence type="ECO:0000313" key="3">
    <source>
        <dbReference type="EnsemblPlants" id="MELO3C033997.2.1"/>
    </source>
</evidence>
<feature type="repeat" description="PPR" evidence="2">
    <location>
        <begin position="176"/>
        <end position="206"/>
    </location>
</feature>
<dbReference type="PANTHER" id="PTHR47926:SF436">
    <property type="entry name" value="PENTATRICOPEPTIDE REPEAT-CONTAINING PROTEIN ELI1, CHLOROPLASTIC-LIKE ISOFORM X2"/>
    <property type="match status" value="1"/>
</dbReference>
<feature type="repeat" description="PPR" evidence="2">
    <location>
        <begin position="308"/>
        <end position="342"/>
    </location>
</feature>
<dbReference type="GO" id="GO:0003723">
    <property type="term" value="F:RNA binding"/>
    <property type="evidence" value="ECO:0007669"/>
    <property type="project" value="InterPro"/>
</dbReference>
<evidence type="ECO:0000256" key="2">
    <source>
        <dbReference type="PROSITE-ProRule" id="PRU00708"/>
    </source>
</evidence>
<dbReference type="InterPro" id="IPR046848">
    <property type="entry name" value="E_motif"/>
</dbReference>
<dbReference type="InterPro" id="IPR002885">
    <property type="entry name" value="PPR_rpt"/>
</dbReference>
<name>A0A9I9EHY1_CUCME</name>
<dbReference type="PROSITE" id="PS51375">
    <property type="entry name" value="PPR"/>
    <property type="match status" value="3"/>
</dbReference>
<feature type="repeat" description="PPR" evidence="2">
    <location>
        <begin position="207"/>
        <end position="241"/>
    </location>
</feature>
<dbReference type="EnsemblPlants" id="MELO3C033997.2.1">
    <property type="protein sequence ID" value="MELO3C033997.2.1"/>
    <property type="gene ID" value="MELO3C033997.2"/>
</dbReference>
<reference evidence="3" key="1">
    <citation type="submission" date="2023-03" db="UniProtKB">
        <authorList>
            <consortium name="EnsemblPlants"/>
        </authorList>
    </citation>
    <scope>IDENTIFICATION</scope>
</reference>
<keyword evidence="1" id="KW-0677">Repeat</keyword>
<dbReference type="InterPro" id="IPR046960">
    <property type="entry name" value="PPR_At4g14850-like_plant"/>
</dbReference>
<organism evidence="3">
    <name type="scientific">Cucumis melo</name>
    <name type="common">Muskmelon</name>
    <dbReference type="NCBI Taxonomy" id="3656"/>
    <lineage>
        <taxon>Eukaryota</taxon>
        <taxon>Viridiplantae</taxon>
        <taxon>Streptophyta</taxon>
        <taxon>Embryophyta</taxon>
        <taxon>Tracheophyta</taxon>
        <taxon>Spermatophyta</taxon>
        <taxon>Magnoliopsida</taxon>
        <taxon>eudicotyledons</taxon>
        <taxon>Gunneridae</taxon>
        <taxon>Pentapetalae</taxon>
        <taxon>rosids</taxon>
        <taxon>fabids</taxon>
        <taxon>Cucurbitales</taxon>
        <taxon>Cucurbitaceae</taxon>
        <taxon>Benincaseae</taxon>
        <taxon>Cucumis</taxon>
    </lineage>
</organism>
<protein>
    <recommendedName>
        <fullName evidence="4">Pentatricopeptide repeat-containing protein</fullName>
    </recommendedName>
</protein>
<dbReference type="GO" id="GO:0009451">
    <property type="term" value="P:RNA modification"/>
    <property type="evidence" value="ECO:0007669"/>
    <property type="project" value="InterPro"/>
</dbReference>
<dbReference type="FunFam" id="1.25.40.10:FF:000348">
    <property type="entry name" value="Pentatricopeptide repeat-containing protein chloroplastic"/>
    <property type="match status" value="1"/>
</dbReference>
<evidence type="ECO:0000256" key="1">
    <source>
        <dbReference type="ARBA" id="ARBA00022737"/>
    </source>
</evidence>
<dbReference type="Gene3D" id="1.25.40.10">
    <property type="entry name" value="Tetratricopeptide repeat domain"/>
    <property type="match status" value="3"/>
</dbReference>
<sequence>MIHQTFNDAISPLLRKCKSVQHLKQIHAHLLKTYLPQNPYAISPLLEVAATSGCDGDSFFSYACRIFKNLQQRNIFMYNSMIRGYFLSRFPKQAILCYLDLIDHGFLANKYTFPPLIKACALVYRELKRIGYLVHAHVVVLGYENDAFVVSALVEFYSLFDLKVARVLFDKSSAKDVVVWTVMVDGYGKVGDIESARVLFDEMPERNVISWSAMMAAYSRVSDFREVLCLFREMQKKDIKPNDSVIVSVLTACAHLGAITQGLWMHSYAKRYGLDANPILATALVDMYSKCGYIESALEVFEGISNKDAGAWNAMISGVAMTGDVMKSLELFDKMIASGTQATEATFVSILAACTHAKMVERGLELFDQMYPVYWVQPQFEHYACVVDLMARAGMVEDAEKFVEEKMGGFSNVDANVWGAILSACRKYRNIEIGDRIWTKLSALGVLDGGTQVLSYNIFSEAGREMAAKEVRKKFSEARSKKIPGCSVIEVDGAVQEFLAGDLSHPQVQHICEMLGFLSKMVKWETVKGCELSLDKVHIIASEPSFGRKNTFKILRKLVVMIEMEKAQIHGCTTLFFLNAKFGTFSFLKGIAPGFLHVIKI</sequence>
<dbReference type="AlphaFoldDB" id="A0A9I9EHY1"/>
<dbReference type="NCBIfam" id="TIGR00756">
    <property type="entry name" value="PPR"/>
    <property type="match status" value="3"/>
</dbReference>
<dbReference type="InterPro" id="IPR011990">
    <property type="entry name" value="TPR-like_helical_dom_sf"/>
</dbReference>
<dbReference type="Pfam" id="PF20431">
    <property type="entry name" value="E_motif"/>
    <property type="match status" value="1"/>
</dbReference>
<evidence type="ECO:0008006" key="4">
    <source>
        <dbReference type="Google" id="ProtNLM"/>
    </source>
</evidence>
<dbReference type="Pfam" id="PF13041">
    <property type="entry name" value="PPR_2"/>
    <property type="match status" value="1"/>
</dbReference>
<dbReference type="Gramene" id="MELO3C033997.2.1">
    <property type="protein sequence ID" value="MELO3C033997.2.1"/>
    <property type="gene ID" value="MELO3C033997.2"/>
</dbReference>
<dbReference type="Pfam" id="PF01535">
    <property type="entry name" value="PPR"/>
    <property type="match status" value="4"/>
</dbReference>
<dbReference type="PANTHER" id="PTHR47926">
    <property type="entry name" value="PENTATRICOPEPTIDE REPEAT-CONTAINING PROTEIN"/>
    <property type="match status" value="1"/>
</dbReference>
<proteinExistence type="predicted"/>
<accession>A0A9I9EHY1</accession>
<dbReference type="FunFam" id="1.25.40.10:FF:000090">
    <property type="entry name" value="Pentatricopeptide repeat-containing protein, chloroplastic"/>
    <property type="match status" value="1"/>
</dbReference>